<dbReference type="GO" id="GO:0098797">
    <property type="term" value="C:plasma membrane protein complex"/>
    <property type="evidence" value="ECO:0007669"/>
    <property type="project" value="TreeGrafter"/>
</dbReference>
<dbReference type="RefSeq" id="WP_184342842.1">
    <property type="nucleotide sequence ID" value="NZ_JACHIG010000011.1"/>
</dbReference>
<dbReference type="Pfam" id="PF02687">
    <property type="entry name" value="FtsX"/>
    <property type="match status" value="1"/>
</dbReference>
<keyword evidence="10" id="KW-0449">Lipoprotein</keyword>
<reference evidence="10 11" key="1">
    <citation type="submission" date="2020-08" db="EMBL/GenBank/DDBJ databases">
        <title>Genomic Encyclopedia of Type Strains, Phase IV (KMG-IV): sequencing the most valuable type-strain genomes for metagenomic binning, comparative biology and taxonomic classification.</title>
        <authorList>
            <person name="Goeker M."/>
        </authorList>
    </citation>
    <scope>NUCLEOTIDE SEQUENCE [LARGE SCALE GENOMIC DNA]</scope>
    <source>
        <strain evidence="10 11">DSM 12252</strain>
    </source>
</reference>
<dbReference type="InterPro" id="IPR003838">
    <property type="entry name" value="ABC3_permease_C"/>
</dbReference>
<dbReference type="InterPro" id="IPR051447">
    <property type="entry name" value="Lipoprotein-release_system"/>
</dbReference>
<proteinExistence type="inferred from homology"/>
<keyword evidence="3" id="KW-1003">Cell membrane</keyword>
<feature type="domain" description="MacB-like periplasmic core" evidence="9">
    <location>
        <begin position="24"/>
        <end position="262"/>
    </location>
</feature>
<name>A0A7W8DMB6_9BACT</name>
<protein>
    <submittedName>
        <fullName evidence="10">Lipoprotein-releasing system permease protein</fullName>
    </submittedName>
</protein>
<evidence type="ECO:0000256" key="3">
    <source>
        <dbReference type="ARBA" id="ARBA00022475"/>
    </source>
</evidence>
<gene>
    <name evidence="10" type="ORF">HNQ65_004354</name>
</gene>
<organism evidence="10 11">
    <name type="scientific">Prosthecobacter vanneervenii</name>
    <dbReference type="NCBI Taxonomy" id="48466"/>
    <lineage>
        <taxon>Bacteria</taxon>
        <taxon>Pseudomonadati</taxon>
        <taxon>Verrucomicrobiota</taxon>
        <taxon>Verrucomicrobiia</taxon>
        <taxon>Verrucomicrobiales</taxon>
        <taxon>Verrucomicrobiaceae</taxon>
        <taxon>Prosthecobacter</taxon>
    </lineage>
</organism>
<evidence type="ECO:0000256" key="1">
    <source>
        <dbReference type="ARBA" id="ARBA00004651"/>
    </source>
</evidence>
<dbReference type="InterPro" id="IPR025857">
    <property type="entry name" value="MacB_PCD"/>
</dbReference>
<evidence type="ECO:0000256" key="7">
    <source>
        <dbReference type="SAM" id="Phobius"/>
    </source>
</evidence>
<dbReference type="GO" id="GO:0044874">
    <property type="term" value="P:lipoprotein localization to outer membrane"/>
    <property type="evidence" value="ECO:0007669"/>
    <property type="project" value="TreeGrafter"/>
</dbReference>
<keyword evidence="5 7" id="KW-1133">Transmembrane helix</keyword>
<accession>A0A7W8DMB6</accession>
<feature type="transmembrane region" description="Helical" evidence="7">
    <location>
        <begin position="293"/>
        <end position="315"/>
    </location>
</feature>
<dbReference type="Proteomes" id="UP000590740">
    <property type="component" value="Unassembled WGS sequence"/>
</dbReference>
<feature type="transmembrane region" description="Helical" evidence="7">
    <location>
        <begin position="335"/>
        <end position="365"/>
    </location>
</feature>
<evidence type="ECO:0000256" key="2">
    <source>
        <dbReference type="ARBA" id="ARBA00005236"/>
    </source>
</evidence>
<evidence type="ECO:0000256" key="5">
    <source>
        <dbReference type="ARBA" id="ARBA00022989"/>
    </source>
</evidence>
<dbReference type="Pfam" id="PF12704">
    <property type="entry name" value="MacB_PCD"/>
    <property type="match status" value="1"/>
</dbReference>
<evidence type="ECO:0000313" key="10">
    <source>
        <dbReference type="EMBL" id="MBB5034746.1"/>
    </source>
</evidence>
<evidence type="ECO:0000256" key="6">
    <source>
        <dbReference type="ARBA" id="ARBA00023136"/>
    </source>
</evidence>
<evidence type="ECO:0000256" key="4">
    <source>
        <dbReference type="ARBA" id="ARBA00022692"/>
    </source>
</evidence>
<feature type="transmembrane region" description="Helical" evidence="7">
    <location>
        <begin position="403"/>
        <end position="426"/>
    </location>
</feature>
<evidence type="ECO:0000259" key="8">
    <source>
        <dbReference type="Pfam" id="PF02687"/>
    </source>
</evidence>
<dbReference type="AlphaFoldDB" id="A0A7W8DMB6"/>
<keyword evidence="11" id="KW-1185">Reference proteome</keyword>
<dbReference type="EMBL" id="JACHIG010000011">
    <property type="protein sequence ID" value="MBB5034746.1"/>
    <property type="molecule type" value="Genomic_DNA"/>
</dbReference>
<evidence type="ECO:0000313" key="11">
    <source>
        <dbReference type="Proteomes" id="UP000590740"/>
    </source>
</evidence>
<dbReference type="PANTHER" id="PTHR30489:SF0">
    <property type="entry name" value="LIPOPROTEIN-RELEASING SYSTEM TRANSMEMBRANE PROTEIN LOLE"/>
    <property type="match status" value="1"/>
</dbReference>
<feature type="transmembrane region" description="Helical" evidence="7">
    <location>
        <begin position="20"/>
        <end position="45"/>
    </location>
</feature>
<sequence>MTNAPLFLALRYLRPTRSFISVITVISMLGVMLGVGVLVFVMSVFSGWQREFRQMLIGFEPHVMVQPVSNREGAPDGPKSVDWRELRKALAQLPEVESAVPVGEGVVVVENAGSLQGVSVIGLTDEKDNALLNKLSKHIKEGRFDLKGDSLILSDKFARELGAKVGDTLVVHAADSVNQFITKVREIPEDAEEKKRAEALDNVTVLSKDLTLVATLRADTAGQRGYVPLHVAQEFFNLESRVSGIELELKDPDNAERIMDKVYQSGAVPYGWGYRTWVQEHGMMLESVENQRTMMWFLLLFIMLVAAICVMNTTITVTVKKRREIGILTALGTRAWQIIAIFVSQAGIVALVGVVAGLAGGFFFLGIRNWLRDQIANLTGRDIFPQDIYFLSSIPAHTDITDLLTICSTAVALCLMAALVPSWFAARVDPAVALRDGG</sequence>
<feature type="domain" description="ABC3 transporter permease C-terminal" evidence="8">
    <location>
        <begin position="297"/>
        <end position="430"/>
    </location>
</feature>
<comment type="caution">
    <text evidence="10">The sequence shown here is derived from an EMBL/GenBank/DDBJ whole genome shotgun (WGS) entry which is preliminary data.</text>
</comment>
<comment type="subcellular location">
    <subcellularLocation>
        <location evidence="1">Cell membrane</location>
        <topology evidence="1">Multi-pass membrane protein</topology>
    </subcellularLocation>
</comment>
<dbReference type="PANTHER" id="PTHR30489">
    <property type="entry name" value="LIPOPROTEIN-RELEASING SYSTEM TRANSMEMBRANE PROTEIN LOLE"/>
    <property type="match status" value="1"/>
</dbReference>
<evidence type="ECO:0000259" key="9">
    <source>
        <dbReference type="Pfam" id="PF12704"/>
    </source>
</evidence>
<keyword evidence="4 7" id="KW-0812">Transmembrane</keyword>
<comment type="similarity">
    <text evidence="2">Belongs to the ABC-4 integral membrane protein family. LolC/E subfamily.</text>
</comment>
<keyword evidence="6 7" id="KW-0472">Membrane</keyword>